<gene>
    <name evidence="2" type="ORF">RND81_13G093300</name>
</gene>
<dbReference type="Pfam" id="PF12056">
    <property type="entry name" value="DUF3537"/>
    <property type="match status" value="1"/>
</dbReference>
<feature type="transmembrane region" description="Helical" evidence="1">
    <location>
        <begin position="276"/>
        <end position="298"/>
    </location>
</feature>
<keyword evidence="1" id="KW-0472">Membrane</keyword>
<accession>A0AAW1GXQ4</accession>
<dbReference type="PANTHER" id="PTHR31963">
    <property type="entry name" value="RAS GUANINE NUCLEOTIDE EXCHANGE FACTOR K"/>
    <property type="match status" value="1"/>
</dbReference>
<dbReference type="EMBL" id="JBDFQZ010000013">
    <property type="protein sequence ID" value="KAK9668875.1"/>
    <property type="molecule type" value="Genomic_DNA"/>
</dbReference>
<feature type="transmembrane region" description="Helical" evidence="1">
    <location>
        <begin position="246"/>
        <end position="264"/>
    </location>
</feature>
<keyword evidence="3" id="KW-1185">Reference proteome</keyword>
<evidence type="ECO:0000256" key="1">
    <source>
        <dbReference type="SAM" id="Phobius"/>
    </source>
</evidence>
<name>A0AAW1GXQ4_SAPOF</name>
<evidence type="ECO:0008006" key="4">
    <source>
        <dbReference type="Google" id="ProtNLM"/>
    </source>
</evidence>
<proteinExistence type="predicted"/>
<keyword evidence="1" id="KW-0812">Transmembrane</keyword>
<comment type="caution">
    <text evidence="2">The sequence shown here is derived from an EMBL/GenBank/DDBJ whole genome shotgun (WGS) entry which is preliminary data.</text>
</comment>
<dbReference type="AlphaFoldDB" id="A0AAW1GXQ4"/>
<evidence type="ECO:0000313" key="3">
    <source>
        <dbReference type="Proteomes" id="UP001443914"/>
    </source>
</evidence>
<sequence>MSPEISQTSDTNPLIDNHHHRHPEPLTPAVLHSLRRLELFLRLLGFFHDTPLSAALSTVSFLFFAVAAPALVILVLYCSSPSPSSSCSQYHLKNFEVETLVCQVTAAATSLICVSMNLRRFGIRKFLFLDKFHGNVAQFQMDYVLEIDDFFRSLAIWVLPCLLLKTAREIAKVVLVDNDSVVRSMVIVITLLVSRTYSSLIYLSGSTLFSLNYKKLLERNLEVVVYIEEHSRLTYHLSEISHRFRIFLIFEFLIVTASQFVTLLETTGNYGTIDFITAADFAISSIVQVVGITICLHASAKMSHRAQSLASFVSRWHALGTCKPNETLRSSSNVGNLNTANSAVPMGNSETESEPADYMLQPMNMESLLYMSSYYQRQAFVMYMQTNPGGITIFGWTVDRALLDTIFCIELSVVTFVLGKTLTFSTSDT</sequence>
<protein>
    <recommendedName>
        <fullName evidence="4">Gustatory receptor</fullName>
    </recommendedName>
</protein>
<dbReference type="PANTHER" id="PTHR31963:SF28">
    <property type="entry name" value="GUSTATORY RECEPTOR"/>
    <property type="match status" value="1"/>
</dbReference>
<dbReference type="Proteomes" id="UP001443914">
    <property type="component" value="Unassembled WGS sequence"/>
</dbReference>
<dbReference type="InterPro" id="IPR021924">
    <property type="entry name" value="DUF3537"/>
</dbReference>
<feature type="transmembrane region" description="Helical" evidence="1">
    <location>
        <begin position="52"/>
        <end position="77"/>
    </location>
</feature>
<evidence type="ECO:0000313" key="2">
    <source>
        <dbReference type="EMBL" id="KAK9668875.1"/>
    </source>
</evidence>
<reference evidence="2" key="1">
    <citation type="submission" date="2024-03" db="EMBL/GenBank/DDBJ databases">
        <title>WGS assembly of Saponaria officinalis var. Norfolk2.</title>
        <authorList>
            <person name="Jenkins J."/>
            <person name="Shu S."/>
            <person name="Grimwood J."/>
            <person name="Barry K."/>
            <person name="Goodstein D."/>
            <person name="Schmutz J."/>
            <person name="Leebens-Mack J."/>
            <person name="Osbourn A."/>
        </authorList>
    </citation>
    <scope>NUCLEOTIDE SEQUENCE [LARGE SCALE GENOMIC DNA]</scope>
    <source>
        <strain evidence="2">JIC</strain>
    </source>
</reference>
<organism evidence="2 3">
    <name type="scientific">Saponaria officinalis</name>
    <name type="common">Common soapwort</name>
    <name type="synonym">Lychnis saponaria</name>
    <dbReference type="NCBI Taxonomy" id="3572"/>
    <lineage>
        <taxon>Eukaryota</taxon>
        <taxon>Viridiplantae</taxon>
        <taxon>Streptophyta</taxon>
        <taxon>Embryophyta</taxon>
        <taxon>Tracheophyta</taxon>
        <taxon>Spermatophyta</taxon>
        <taxon>Magnoliopsida</taxon>
        <taxon>eudicotyledons</taxon>
        <taxon>Gunneridae</taxon>
        <taxon>Pentapetalae</taxon>
        <taxon>Caryophyllales</taxon>
        <taxon>Caryophyllaceae</taxon>
        <taxon>Caryophylleae</taxon>
        <taxon>Saponaria</taxon>
    </lineage>
</organism>
<keyword evidence="1" id="KW-1133">Transmembrane helix</keyword>